<sequence length="154" mass="16651">MQTEFKLSFQRQLSIILLCQRQPALWDGTRLRSSCPPLPLLLQDKLPALTGRQISKPTDNAGLQTGRRLTSDDISLPQCHKLQVDQSGFNCGLEIGHESRPAGGADSPGKRNTIHKVMLGLDVLRGVADSKASPGGNSGSICHGPQLSIKLYNL</sequence>
<protein>
    <submittedName>
        <fullName evidence="1">Uncharacterized protein</fullName>
    </submittedName>
</protein>
<evidence type="ECO:0000313" key="1">
    <source>
        <dbReference type="EMBL" id="CAJ1067305.1"/>
    </source>
</evidence>
<reference evidence="1" key="1">
    <citation type="submission" date="2023-08" db="EMBL/GenBank/DDBJ databases">
        <authorList>
            <person name="Alioto T."/>
            <person name="Alioto T."/>
            <person name="Gomez Garrido J."/>
        </authorList>
    </citation>
    <scope>NUCLEOTIDE SEQUENCE</scope>
</reference>
<organism evidence="1 2">
    <name type="scientific">Xyrichtys novacula</name>
    <name type="common">Pearly razorfish</name>
    <name type="synonym">Hemipteronotus novacula</name>
    <dbReference type="NCBI Taxonomy" id="13765"/>
    <lineage>
        <taxon>Eukaryota</taxon>
        <taxon>Metazoa</taxon>
        <taxon>Chordata</taxon>
        <taxon>Craniata</taxon>
        <taxon>Vertebrata</taxon>
        <taxon>Euteleostomi</taxon>
        <taxon>Actinopterygii</taxon>
        <taxon>Neopterygii</taxon>
        <taxon>Teleostei</taxon>
        <taxon>Neoteleostei</taxon>
        <taxon>Acanthomorphata</taxon>
        <taxon>Eupercaria</taxon>
        <taxon>Labriformes</taxon>
        <taxon>Labridae</taxon>
        <taxon>Xyrichtys</taxon>
    </lineage>
</organism>
<dbReference type="EMBL" id="OY660874">
    <property type="protein sequence ID" value="CAJ1067305.1"/>
    <property type="molecule type" value="Genomic_DNA"/>
</dbReference>
<dbReference type="AlphaFoldDB" id="A0AAV1G2B1"/>
<gene>
    <name evidence="1" type="ORF">XNOV1_A037066</name>
</gene>
<evidence type="ECO:0000313" key="2">
    <source>
        <dbReference type="Proteomes" id="UP001178508"/>
    </source>
</evidence>
<keyword evidence="2" id="KW-1185">Reference proteome</keyword>
<proteinExistence type="predicted"/>
<name>A0AAV1G2B1_XYRNO</name>
<dbReference type="Proteomes" id="UP001178508">
    <property type="component" value="Chromosome 11"/>
</dbReference>
<accession>A0AAV1G2B1</accession>